<feature type="transmembrane region" description="Helical" evidence="2">
    <location>
        <begin position="249"/>
        <end position="267"/>
    </location>
</feature>
<organism evidence="4 5">
    <name type="scientific">Rhizoctonia solani</name>
    <dbReference type="NCBI Taxonomy" id="456999"/>
    <lineage>
        <taxon>Eukaryota</taxon>
        <taxon>Fungi</taxon>
        <taxon>Dikarya</taxon>
        <taxon>Basidiomycota</taxon>
        <taxon>Agaricomycotina</taxon>
        <taxon>Agaricomycetes</taxon>
        <taxon>Cantharellales</taxon>
        <taxon>Ceratobasidiaceae</taxon>
        <taxon>Rhizoctonia</taxon>
    </lineage>
</organism>
<dbReference type="Pfam" id="PF20153">
    <property type="entry name" value="DUF6535"/>
    <property type="match status" value="1"/>
</dbReference>
<reference evidence="4" key="1">
    <citation type="submission" date="2021-01" db="EMBL/GenBank/DDBJ databases">
        <authorList>
            <person name="Kaushik A."/>
        </authorList>
    </citation>
    <scope>NUCLEOTIDE SEQUENCE</scope>
    <source>
        <strain evidence="4">AG4-R118</strain>
    </source>
</reference>
<feature type="transmembrane region" description="Helical" evidence="2">
    <location>
        <begin position="153"/>
        <end position="176"/>
    </location>
</feature>
<evidence type="ECO:0000259" key="3">
    <source>
        <dbReference type="Pfam" id="PF20153"/>
    </source>
</evidence>
<feature type="domain" description="DUF6535" evidence="3">
    <location>
        <begin position="58"/>
        <end position="236"/>
    </location>
</feature>
<feature type="compositionally biased region" description="Polar residues" evidence="1">
    <location>
        <begin position="379"/>
        <end position="395"/>
    </location>
</feature>
<keyword evidence="2" id="KW-1133">Transmembrane helix</keyword>
<comment type="caution">
    <text evidence="4">The sequence shown here is derived from an EMBL/GenBank/DDBJ whole genome shotgun (WGS) entry which is preliminary data.</text>
</comment>
<evidence type="ECO:0000313" key="5">
    <source>
        <dbReference type="Proteomes" id="UP000663888"/>
    </source>
</evidence>
<keyword evidence="2" id="KW-0472">Membrane</keyword>
<dbReference type="InterPro" id="IPR045338">
    <property type="entry name" value="DUF6535"/>
</dbReference>
<evidence type="ECO:0000313" key="4">
    <source>
        <dbReference type="EMBL" id="CAE6503060.1"/>
    </source>
</evidence>
<feature type="region of interest" description="Disordered" evidence="1">
    <location>
        <begin position="379"/>
        <end position="449"/>
    </location>
</feature>
<keyword evidence="2" id="KW-0812">Transmembrane</keyword>
<name>A0A8H3CYR3_9AGAM</name>
<dbReference type="EMBL" id="CAJMWX010001716">
    <property type="protein sequence ID" value="CAE6503060.1"/>
    <property type="molecule type" value="Genomic_DNA"/>
</dbReference>
<protein>
    <recommendedName>
        <fullName evidence="3">DUF6535 domain-containing protein</fullName>
    </recommendedName>
</protein>
<evidence type="ECO:0000256" key="1">
    <source>
        <dbReference type="SAM" id="MobiDB-lite"/>
    </source>
</evidence>
<feature type="transmembrane region" description="Helical" evidence="2">
    <location>
        <begin position="220"/>
        <end position="237"/>
    </location>
</feature>
<accession>A0A8H3CYR3</accession>
<gene>
    <name evidence="4" type="ORF">RDB_LOCUS156066</name>
</gene>
<dbReference type="AlphaFoldDB" id="A0A8H3CYR3"/>
<dbReference type="Proteomes" id="UP000663888">
    <property type="component" value="Unassembled WGS sequence"/>
</dbReference>
<evidence type="ECO:0000256" key="2">
    <source>
        <dbReference type="SAM" id="Phobius"/>
    </source>
</evidence>
<sequence>MMILRRKWRYYMTKNITLNRGPKLAAATTGSLHAKTTSVSQEEFDEYGAELEPDARVWKTYVKEADKFDKAQVEGWNRSLDVTLFFAALFTIVCTIFVTQSLKLLKEDPAETSTRQLDRIASILLVMAGSPLNSTEDIALDVPKPFSPRSVDLCINILWVFSLVLSATVSFTALLAREWCYLFMSGRTGDQWSQTKRRQQHWEGIEKWQVEQVIRFLPSYIHLALLSFAVGLCIYLGDLDWRIAIPTSILILGSILLYLTSTLLPLFDAGCPYSTAVSRLIQRWGGNNKSAEDEYEETNYFAVKALTWLIKTSEDPKSTDIALQAIAGADPNDANRKLLKDCGADTMISKRLMTLDSYSPSYERTWDLYTRAQRFFQPSPTTSAGVKEIISSSQEAQRDSDAAPPRGSDAAPPRGSDAAPQKGSDAAPQKGSDAAPPRGSDAAPQMGLHRNLQTKIRSLRDIINEQVNVHVTSSEHIFLSTRENIQALQIGRTAASHFLRSLQQGTHTQTLELFDSAIDLLDRYRRSEAHLNPKEIEYLMTGTAMLLCSLLIDCPPEIGGQYVIRLLPTAERAGMRQKQLRVGYLGLPLAVYALSRHDFPGWTHPPPLSRIDRAERAIEVITHYVLYPAELTNVSSSMINLALLELLSDPAGYKLEGSDIVAISESFEPMISDGDQAHIYTFPAHSHPYTFSHTLKSMTTMISKNFNGVFDRQDTTTACLTILNRARMDEPASDAPIGQVYVFLIECILLDVSSGLYGRNTALDLMQRLHGYSGWTQSHILDLAQSLGSREIPSKLKAWTERPVDDTNFIIKLFAVGQAWFLIDLAIESGTAYHQDWRCLGPFVEDEALWDSPGSLTQRLTEQRSILANQYRIMWDSQAHSQHAYLSVLYSSLPQEGEKAGKS</sequence>
<proteinExistence type="predicted"/>